<dbReference type="HOGENOM" id="CLU_281416_0_0_10"/>
<feature type="domain" description="ASPIC/UnbV" evidence="2">
    <location>
        <begin position="524"/>
        <end position="590"/>
    </location>
</feature>
<keyword evidence="1" id="KW-0732">Signal</keyword>
<dbReference type="PATRIC" id="fig|516051.4.peg.1081"/>
<accession>A0A0D5YRZ7</accession>
<dbReference type="InterPro" id="IPR028994">
    <property type="entry name" value="Integrin_alpha_N"/>
</dbReference>
<dbReference type="RefSeq" id="WP_045801418.1">
    <property type="nucleotide sequence ID" value="NZ_CP011071.1"/>
</dbReference>
<evidence type="ECO:0000259" key="2">
    <source>
        <dbReference type="Pfam" id="PF07593"/>
    </source>
</evidence>
<dbReference type="InterPro" id="IPR027039">
    <property type="entry name" value="Crtac1"/>
</dbReference>
<dbReference type="PANTHER" id="PTHR16026:SF0">
    <property type="entry name" value="CARTILAGE ACIDIC PROTEIN 1"/>
    <property type="match status" value="1"/>
</dbReference>
<protein>
    <recommendedName>
        <fullName evidence="2">ASPIC/UnbV domain-containing protein</fullName>
    </recommendedName>
</protein>
<dbReference type="Gene3D" id="2.130.10.130">
    <property type="entry name" value="Integrin alpha, N-terminal"/>
    <property type="match status" value="3"/>
</dbReference>
<dbReference type="Pfam" id="PF13517">
    <property type="entry name" value="FG-GAP_3"/>
    <property type="match status" value="6"/>
</dbReference>
<organism evidence="3 4">
    <name type="scientific">Flagellimonas lutaonensis</name>
    <dbReference type="NCBI Taxonomy" id="516051"/>
    <lineage>
        <taxon>Bacteria</taxon>
        <taxon>Pseudomonadati</taxon>
        <taxon>Bacteroidota</taxon>
        <taxon>Flavobacteriia</taxon>
        <taxon>Flavobacteriales</taxon>
        <taxon>Flavobacteriaceae</taxon>
        <taxon>Flagellimonas</taxon>
    </lineage>
</organism>
<dbReference type="EMBL" id="CP011071">
    <property type="protein sequence ID" value="AKA34689.1"/>
    <property type="molecule type" value="Genomic_DNA"/>
</dbReference>
<dbReference type="Pfam" id="PF07593">
    <property type="entry name" value="UnbV_ASPIC"/>
    <property type="match status" value="1"/>
</dbReference>
<dbReference type="KEGG" id="mlt:VC82_1043"/>
<sequence length="1098" mass="122259">MIRSLALAISILVIGISCGDRKEKLFRPLDPDQTGIHFANSLNDSPDLNILNYLYYYNGGGVVAADFNNDDLVDLYFVGNQVADELYINKGDLSFERATDRSGIDNATGWSTGATHVDINNDGLLDIYICKVGRYRSIKGKNLLYVNKGIDENGFPLFEEQAAQYGLDFIGFSTQAAFFDYDLDDDLDMFLMNHSVHPNRTYGRGSIRKRFDPLSGDVLFRNDGGKFIEVSEEAGIFQGKIGYGLGLSISDVNNDGYPDIYVGNDFFENDYLYINQQDGTFKDLISADNLRLGHTTHYSMGNDIADINNDGLMDIVSLDMLPEDLKTYKTSGLEYAYPIYQQYLRNGYAPQYMQNTLHLNLGNGNFSEIAHISGIAATEWSWGALLADFDNDGLKDIFITNGIKGATNDMDYMNFIANEDLQRRIDTGMDHTDMPLIHEIPEKKVPNYFFKNNGDLTFTNTTEIWSEARASFSNGTTYADLDNDGDLDIIVSNINEKALILKNNAQNNNFLQITFDGATKNKFGIGAKAIAFVGNKVYSAENFVIRGYLSSSPSKLHLGLGKDSIIDSLTVVWPGGAFETLQNVRANQLLEVSQKNATGNYYEKRMASPVLYTMNDTLVAFVHKDPISLDFDREPLIPYAGSNKGPALAVADINNDGLHDLFLGGAKKQSSALYVQNASGGFSNWQPELFEAHATNEDVASTFIDVNGDGFKDLLVGSGGNEFKKGLPLQPRLYLNDNGKFALDPNQFAKIAANVSKIAPSDFDQDGDIDFLMASDQISTQFGKTPKQYFFENDGTGKFKNVVKQIAPDLERAGNITDAVWIDLDGNGYDDLIVVGHWMPISIFLNDGQALKPYMAKGLDKTHGWWNTVKVDDFDNDGDFDIVAGNWGLNSKFSASLDKPIKLYNNDFDENGTLDPIVTYYHQDIETPFASKDELVKQLPDLNKKFLLYQDFADATMQDLFGKEKLRAAEKKYVYELASCYFENQGNGQFVKRPFPLAAQFSVVNDMVVDDFNSDGYKDLLIVGNNFEISTQLGRLDALHGLFLQNDQNGGFMERFDTTVDISGAAKTMEKVTINGQKSYIVGRNNDSPIFLIKKEKE</sequence>
<dbReference type="PROSITE" id="PS51257">
    <property type="entry name" value="PROKAR_LIPOPROTEIN"/>
    <property type="match status" value="1"/>
</dbReference>
<dbReference type="OrthoDB" id="9816120at2"/>
<dbReference type="InterPro" id="IPR013517">
    <property type="entry name" value="FG-GAP"/>
</dbReference>
<keyword evidence="4" id="KW-1185">Reference proteome</keyword>
<proteinExistence type="predicted"/>
<evidence type="ECO:0000313" key="3">
    <source>
        <dbReference type="EMBL" id="AKA34689.1"/>
    </source>
</evidence>
<dbReference type="PANTHER" id="PTHR16026">
    <property type="entry name" value="CARTILAGE ACIDIC PROTEIN 1"/>
    <property type="match status" value="1"/>
</dbReference>
<name>A0A0D5YRZ7_9FLAO</name>
<dbReference type="InterPro" id="IPR011519">
    <property type="entry name" value="UnbV_ASPIC"/>
</dbReference>
<evidence type="ECO:0000313" key="4">
    <source>
        <dbReference type="Proteomes" id="UP000032726"/>
    </source>
</evidence>
<dbReference type="AlphaFoldDB" id="A0A0D5YRZ7"/>
<dbReference type="Proteomes" id="UP000032726">
    <property type="component" value="Chromosome"/>
</dbReference>
<evidence type="ECO:0000256" key="1">
    <source>
        <dbReference type="ARBA" id="ARBA00022729"/>
    </source>
</evidence>
<reference evidence="3 4" key="1">
    <citation type="submission" date="2015-03" db="EMBL/GenBank/DDBJ databases">
        <title>Complete genome sequence of Muricauda lutaonensis CC-HSB-11T, isolated from a coastal hot spring.</title>
        <authorList>
            <person name="Kim K.M."/>
        </authorList>
    </citation>
    <scope>NUCLEOTIDE SEQUENCE [LARGE SCALE GENOMIC DNA]</scope>
    <source>
        <strain evidence="3 4">CC-HSB-11</strain>
    </source>
</reference>
<dbReference type="STRING" id="516051.VC82_1043"/>
<gene>
    <name evidence="3" type="ORF">VC82_1043</name>
</gene>
<dbReference type="SUPFAM" id="SSF69318">
    <property type="entry name" value="Integrin alpha N-terminal domain"/>
    <property type="match status" value="3"/>
</dbReference>